<evidence type="ECO:0000256" key="4">
    <source>
        <dbReference type="ARBA" id="ARBA00022833"/>
    </source>
</evidence>
<feature type="non-terminal residue" evidence="6">
    <location>
        <position position="434"/>
    </location>
</feature>
<name>A0A1F6TWG9_9PROT</name>
<dbReference type="Gene3D" id="3.20.20.140">
    <property type="entry name" value="Metal-dependent hydrolases"/>
    <property type="match status" value="1"/>
</dbReference>
<dbReference type="InterPro" id="IPR023512">
    <property type="entry name" value="Deaminase_MtaD/DadD"/>
</dbReference>
<dbReference type="PANTHER" id="PTHR43794:SF11">
    <property type="entry name" value="AMIDOHYDROLASE-RELATED DOMAIN-CONTAINING PROTEIN"/>
    <property type="match status" value="1"/>
</dbReference>
<comment type="caution">
    <text evidence="6">The sequence shown here is derived from an EMBL/GenBank/DDBJ whole genome shotgun (WGS) entry which is preliminary data.</text>
</comment>
<dbReference type="Pfam" id="PF01979">
    <property type="entry name" value="Amidohydro_1"/>
    <property type="match status" value="1"/>
</dbReference>
<evidence type="ECO:0000313" key="6">
    <source>
        <dbReference type="EMBL" id="OGI49436.1"/>
    </source>
</evidence>
<protein>
    <submittedName>
        <fullName evidence="6">N-ethylammeline chlorohydrolase</fullName>
    </submittedName>
</protein>
<accession>A0A1F6TWG9</accession>
<dbReference type="PANTHER" id="PTHR43794">
    <property type="entry name" value="AMINOHYDROLASE SSNA-RELATED"/>
    <property type="match status" value="1"/>
</dbReference>
<reference evidence="6 7" key="1">
    <citation type="journal article" date="2016" name="Nat. Commun.">
        <title>Thousands of microbial genomes shed light on interconnected biogeochemical processes in an aquifer system.</title>
        <authorList>
            <person name="Anantharaman K."/>
            <person name="Brown C.T."/>
            <person name="Hug L.A."/>
            <person name="Sharon I."/>
            <person name="Castelle C.J."/>
            <person name="Probst A.J."/>
            <person name="Thomas B.C."/>
            <person name="Singh A."/>
            <person name="Wilkins M.J."/>
            <person name="Karaoz U."/>
            <person name="Brodie E.L."/>
            <person name="Williams K.H."/>
            <person name="Hubbard S.S."/>
            <person name="Banfield J.F."/>
        </authorList>
    </citation>
    <scope>NUCLEOTIDE SEQUENCE [LARGE SCALE GENOMIC DNA]</scope>
</reference>
<keyword evidence="2" id="KW-0479">Metal-binding</keyword>
<dbReference type="GO" id="GO:0046872">
    <property type="term" value="F:metal ion binding"/>
    <property type="evidence" value="ECO:0007669"/>
    <property type="project" value="UniProtKB-KW"/>
</dbReference>
<dbReference type="InterPro" id="IPR011059">
    <property type="entry name" value="Metal-dep_hydrolase_composite"/>
</dbReference>
<sequence length="434" mass="46887">MQQIDTLIHARWVIPVEPEGVALERHGVAVRGGAIVEILPTPEATAKYRATETVELSQHALIPGLVNAHTHAAMSLFRGLADDLPLMDWLNHHIWPAEGKWVGPEFVRDGTELAIAEMLKGGTTCFNDMYFFPDVTAHVAQQAGMRACVGLIVLDFPSAWAQGPDEYLHKGLQLRDDLKHSGLITAAFAPHAPYTVSDGPLDKIRMYADELNLPVHMHVHETAHEVEEAQARYGMRPLERLANLGLLGPRLVAVHMTQLLPGEIATLAQLNVHVAHCPESNLKLASGFCPLHKLLTAGVNVALGTDGAASNNDLDMLGELRTAALIAKGSTLDPTALPAHTALQLATLNGARALGLEAEIGSLTPGKSADITVIDLSALATQPVYDPVSQIVYAAGREQVTDVWVAGKRLLADRKLTTLDENAIRQKAQAWREK</sequence>
<evidence type="ECO:0000313" key="7">
    <source>
        <dbReference type="Proteomes" id="UP000179362"/>
    </source>
</evidence>
<evidence type="ECO:0000256" key="2">
    <source>
        <dbReference type="ARBA" id="ARBA00022723"/>
    </source>
</evidence>
<dbReference type="SUPFAM" id="SSF51338">
    <property type="entry name" value="Composite domain of metallo-dependent hydrolases"/>
    <property type="match status" value="1"/>
</dbReference>
<keyword evidence="4" id="KW-0862">Zinc</keyword>
<keyword evidence="3 6" id="KW-0378">Hydrolase</keyword>
<dbReference type="EMBL" id="MFTA01000114">
    <property type="protein sequence ID" value="OGI49436.1"/>
    <property type="molecule type" value="Genomic_DNA"/>
</dbReference>
<dbReference type="FunFam" id="3.20.20.140:FF:000014">
    <property type="entry name" value="5-methylthioadenosine/S-adenosylhomocysteine deaminase"/>
    <property type="match status" value="1"/>
</dbReference>
<comment type="similarity">
    <text evidence="1">Belongs to the metallo-dependent hydrolases superfamily. ATZ/TRZ family.</text>
</comment>
<dbReference type="InterPro" id="IPR050287">
    <property type="entry name" value="MTA/SAH_deaminase"/>
</dbReference>
<evidence type="ECO:0000259" key="5">
    <source>
        <dbReference type="Pfam" id="PF01979"/>
    </source>
</evidence>
<dbReference type="GO" id="GO:0019239">
    <property type="term" value="F:deaminase activity"/>
    <property type="evidence" value="ECO:0007669"/>
    <property type="project" value="InterPro"/>
</dbReference>
<evidence type="ECO:0000256" key="1">
    <source>
        <dbReference type="ARBA" id="ARBA00006745"/>
    </source>
</evidence>
<evidence type="ECO:0000256" key="3">
    <source>
        <dbReference type="ARBA" id="ARBA00022801"/>
    </source>
</evidence>
<dbReference type="AlphaFoldDB" id="A0A1F6TWG9"/>
<dbReference type="InterPro" id="IPR032466">
    <property type="entry name" value="Metal_Hydrolase"/>
</dbReference>
<dbReference type="Gene3D" id="2.30.40.10">
    <property type="entry name" value="Urease, subunit C, domain 1"/>
    <property type="match status" value="1"/>
</dbReference>
<dbReference type="CDD" id="cd01298">
    <property type="entry name" value="ATZ_TRZ_like"/>
    <property type="match status" value="1"/>
</dbReference>
<dbReference type="NCBIfam" id="NF006549">
    <property type="entry name" value="PRK09045.1"/>
    <property type="match status" value="1"/>
</dbReference>
<dbReference type="SUPFAM" id="SSF51556">
    <property type="entry name" value="Metallo-dependent hydrolases"/>
    <property type="match status" value="1"/>
</dbReference>
<gene>
    <name evidence="6" type="ORF">A3B81_01595</name>
</gene>
<feature type="domain" description="Amidohydrolase-related" evidence="5">
    <location>
        <begin position="61"/>
        <end position="409"/>
    </location>
</feature>
<dbReference type="InterPro" id="IPR006680">
    <property type="entry name" value="Amidohydro-rel"/>
</dbReference>
<dbReference type="HAMAP" id="MF_01281">
    <property type="entry name" value="MTA_SAH_deamin"/>
    <property type="match status" value="1"/>
</dbReference>
<proteinExistence type="inferred from homology"/>
<organism evidence="6 7">
    <name type="scientific">Candidatus Muproteobacteria bacterium RIFCSPHIGHO2_02_FULL_65_16</name>
    <dbReference type="NCBI Taxonomy" id="1817766"/>
    <lineage>
        <taxon>Bacteria</taxon>
        <taxon>Pseudomonadati</taxon>
        <taxon>Pseudomonadota</taxon>
        <taxon>Candidatus Muproteobacteria</taxon>
    </lineage>
</organism>
<dbReference type="Proteomes" id="UP000179362">
    <property type="component" value="Unassembled WGS sequence"/>
</dbReference>
<dbReference type="GO" id="GO:0016814">
    <property type="term" value="F:hydrolase activity, acting on carbon-nitrogen (but not peptide) bonds, in cyclic amidines"/>
    <property type="evidence" value="ECO:0007669"/>
    <property type="project" value="UniProtKB-ARBA"/>
</dbReference>